<dbReference type="AlphaFoldDB" id="A0AAD7PIB2"/>
<dbReference type="PANTHER" id="PTHR31718">
    <property type="entry name" value="PLAT DOMAIN-CONTAINING PROTEIN"/>
    <property type="match status" value="1"/>
</dbReference>
<dbReference type="Gene3D" id="2.60.60.20">
    <property type="entry name" value="PLAT/LH2 domain"/>
    <property type="match status" value="1"/>
</dbReference>
<keyword evidence="1" id="KW-0732">Signal</keyword>
<dbReference type="Proteomes" id="UP001163823">
    <property type="component" value="Chromosome 9"/>
</dbReference>
<comment type="caution">
    <text evidence="2">The sequence shown here is derived from an EMBL/GenBank/DDBJ whole genome shotgun (WGS) entry which is preliminary data.</text>
</comment>
<dbReference type="PANTHER" id="PTHR31718:SF46">
    <property type="entry name" value="EMBRYO-SPECIFIC PROTEIN ATS3A"/>
    <property type="match status" value="1"/>
</dbReference>
<sequence>MLKILSFVFLLAFFTILHAESLHPPQPQLGNNFSLKPNQVQSARTCSYTLIIKTSCSSTRYTRDQISLAFGDKNGNEVHGKRLDDARAKIFERCSTDTFQINGPCVHDACYLYLLRRGSDGWKPEFVKINSNYTKAATFYFNESLPDGVWFGFNLCRGRPGSPSPH</sequence>
<keyword evidence="3" id="KW-1185">Reference proteome</keyword>
<evidence type="ECO:0000313" key="2">
    <source>
        <dbReference type="EMBL" id="KAJ7956696.1"/>
    </source>
</evidence>
<reference evidence="2" key="1">
    <citation type="journal article" date="2023" name="Science">
        <title>Elucidation of the pathway for biosynthesis of saponin adjuvants from the soapbark tree.</title>
        <authorList>
            <person name="Reed J."/>
            <person name="Orme A."/>
            <person name="El-Demerdash A."/>
            <person name="Owen C."/>
            <person name="Martin L.B.B."/>
            <person name="Misra R.C."/>
            <person name="Kikuchi S."/>
            <person name="Rejzek M."/>
            <person name="Martin A.C."/>
            <person name="Harkess A."/>
            <person name="Leebens-Mack J."/>
            <person name="Louveau T."/>
            <person name="Stephenson M.J."/>
            <person name="Osbourn A."/>
        </authorList>
    </citation>
    <scope>NUCLEOTIDE SEQUENCE</scope>
    <source>
        <strain evidence="2">S10</strain>
    </source>
</reference>
<name>A0AAD7PIB2_QUISA</name>
<accession>A0AAD7PIB2</accession>
<dbReference type="KEGG" id="qsa:O6P43_023096"/>
<evidence type="ECO:0000256" key="1">
    <source>
        <dbReference type="SAM" id="SignalP"/>
    </source>
</evidence>
<feature type="signal peptide" evidence="1">
    <location>
        <begin position="1"/>
        <end position="19"/>
    </location>
</feature>
<gene>
    <name evidence="2" type="ORF">O6P43_023096</name>
</gene>
<evidence type="ECO:0000313" key="3">
    <source>
        <dbReference type="Proteomes" id="UP001163823"/>
    </source>
</evidence>
<organism evidence="2 3">
    <name type="scientific">Quillaja saponaria</name>
    <name type="common">Soap bark tree</name>
    <dbReference type="NCBI Taxonomy" id="32244"/>
    <lineage>
        <taxon>Eukaryota</taxon>
        <taxon>Viridiplantae</taxon>
        <taxon>Streptophyta</taxon>
        <taxon>Embryophyta</taxon>
        <taxon>Tracheophyta</taxon>
        <taxon>Spermatophyta</taxon>
        <taxon>Magnoliopsida</taxon>
        <taxon>eudicotyledons</taxon>
        <taxon>Gunneridae</taxon>
        <taxon>Pentapetalae</taxon>
        <taxon>rosids</taxon>
        <taxon>fabids</taxon>
        <taxon>Fabales</taxon>
        <taxon>Quillajaceae</taxon>
        <taxon>Quillaja</taxon>
    </lineage>
</organism>
<protein>
    <submittedName>
        <fullName evidence="2">Embryo-specific</fullName>
    </submittedName>
</protein>
<dbReference type="InterPro" id="IPR036392">
    <property type="entry name" value="PLAT/LH2_dom_sf"/>
</dbReference>
<dbReference type="EMBL" id="JARAOO010000009">
    <property type="protein sequence ID" value="KAJ7956696.1"/>
    <property type="molecule type" value="Genomic_DNA"/>
</dbReference>
<proteinExistence type="predicted"/>
<dbReference type="CDD" id="cd00113">
    <property type="entry name" value="PLAT"/>
    <property type="match status" value="1"/>
</dbReference>
<dbReference type="Pfam" id="PF06232">
    <property type="entry name" value="ATS3"/>
    <property type="match status" value="1"/>
</dbReference>
<dbReference type="SUPFAM" id="SSF49723">
    <property type="entry name" value="Lipase/lipooxygenase domain (PLAT/LH2 domain)"/>
    <property type="match status" value="1"/>
</dbReference>
<feature type="chain" id="PRO_5042249604" evidence="1">
    <location>
        <begin position="20"/>
        <end position="166"/>
    </location>
</feature>
<dbReference type="InterPro" id="IPR010417">
    <property type="entry name" value="Embryo-specific_ATS3"/>
</dbReference>